<comment type="caution">
    <text evidence="1">The sequence shown here is derived from an EMBL/GenBank/DDBJ whole genome shotgun (WGS) entry which is preliminary data.</text>
</comment>
<sequence>MSRKVYSFRNENGELVKYTVKEYVQLNEDEYVLMSPEEEDSTIEIYHFNYKGGNESLELVDDEKEVSKIKSLSKVL</sequence>
<dbReference type="RefSeq" id="WP_106062718.1">
    <property type="nucleotide sequence ID" value="NZ_PVXO01000009.1"/>
</dbReference>
<accession>A0A2T0B8H6</accession>
<protein>
    <recommendedName>
        <fullName evidence="3">DUF1292 domain-containing protein</fullName>
    </recommendedName>
</protein>
<evidence type="ECO:0000313" key="2">
    <source>
        <dbReference type="Proteomes" id="UP000239706"/>
    </source>
</evidence>
<evidence type="ECO:0008006" key="3">
    <source>
        <dbReference type="Google" id="ProtNLM"/>
    </source>
</evidence>
<dbReference type="AlphaFoldDB" id="A0A2T0B8H6"/>
<reference evidence="1 2" key="1">
    <citation type="submission" date="2018-03" db="EMBL/GenBank/DDBJ databases">
        <title>Genome sequence of Clostridium liquoris DSM 100320.</title>
        <authorList>
            <person name="Poehlein A."/>
            <person name="Daniel R."/>
        </authorList>
    </citation>
    <scope>NUCLEOTIDE SEQUENCE [LARGE SCALE GENOMIC DNA]</scope>
    <source>
        <strain evidence="1 2">DSM 100320</strain>
    </source>
</reference>
<dbReference type="InterPro" id="IPR009711">
    <property type="entry name" value="UPF0473"/>
</dbReference>
<dbReference type="EMBL" id="PVXO01000009">
    <property type="protein sequence ID" value="PRR80162.1"/>
    <property type="molecule type" value="Genomic_DNA"/>
</dbReference>
<name>A0A2T0B8H6_9CLOT</name>
<dbReference type="Pfam" id="PF06949">
    <property type="entry name" value="DUF1292"/>
    <property type="match status" value="1"/>
</dbReference>
<organism evidence="1 2">
    <name type="scientific">Clostridium liquoris</name>
    <dbReference type="NCBI Taxonomy" id="1289519"/>
    <lineage>
        <taxon>Bacteria</taxon>
        <taxon>Bacillati</taxon>
        <taxon>Bacillota</taxon>
        <taxon>Clostridia</taxon>
        <taxon>Eubacteriales</taxon>
        <taxon>Clostridiaceae</taxon>
        <taxon>Clostridium</taxon>
    </lineage>
</organism>
<dbReference type="OrthoDB" id="1912763at2"/>
<proteinExistence type="predicted"/>
<evidence type="ECO:0000313" key="1">
    <source>
        <dbReference type="EMBL" id="PRR80162.1"/>
    </source>
</evidence>
<dbReference type="Proteomes" id="UP000239706">
    <property type="component" value="Unassembled WGS sequence"/>
</dbReference>
<gene>
    <name evidence="1" type="ORF">CLLI_05460</name>
</gene>
<keyword evidence="2" id="KW-1185">Reference proteome</keyword>